<dbReference type="Proteomes" id="UP000192578">
    <property type="component" value="Unassembled WGS sequence"/>
</dbReference>
<dbReference type="AlphaFoldDB" id="A0A1W0W9C1"/>
<feature type="compositionally biased region" description="Polar residues" evidence="1">
    <location>
        <begin position="269"/>
        <end position="278"/>
    </location>
</feature>
<dbReference type="InterPro" id="IPR022085">
    <property type="entry name" value="OpdG"/>
</dbReference>
<keyword evidence="3" id="KW-1185">Reference proteome</keyword>
<evidence type="ECO:0000256" key="1">
    <source>
        <dbReference type="SAM" id="MobiDB-lite"/>
    </source>
</evidence>
<dbReference type="OrthoDB" id="3350591at2759"/>
<evidence type="ECO:0000313" key="3">
    <source>
        <dbReference type="Proteomes" id="UP000192578"/>
    </source>
</evidence>
<dbReference type="PANTHER" id="PTHR38797:SF4">
    <property type="entry name" value="NUCLEAR PORE COMPLEX PROTEIN NUP85"/>
    <property type="match status" value="1"/>
</dbReference>
<accession>A0A1W0W9C1</accession>
<gene>
    <name evidence="2" type="ORF">BV898_13865</name>
</gene>
<protein>
    <submittedName>
        <fullName evidence="2">Uncharacterized protein</fullName>
    </submittedName>
</protein>
<evidence type="ECO:0000313" key="2">
    <source>
        <dbReference type="EMBL" id="OQV11809.1"/>
    </source>
</evidence>
<dbReference type="EMBL" id="MTYJ01000160">
    <property type="protein sequence ID" value="OQV11809.1"/>
    <property type="molecule type" value="Genomic_DNA"/>
</dbReference>
<dbReference type="PANTHER" id="PTHR38797">
    <property type="entry name" value="NUCLEAR PORE COMPLEX PROTEIN NUP85-RELATED"/>
    <property type="match status" value="1"/>
</dbReference>
<reference evidence="3" key="1">
    <citation type="submission" date="2017-01" db="EMBL/GenBank/DDBJ databases">
        <title>Comparative genomics of anhydrobiosis in the tardigrade Hypsibius dujardini.</title>
        <authorList>
            <person name="Yoshida Y."/>
            <person name="Koutsovoulos G."/>
            <person name="Laetsch D."/>
            <person name="Stevens L."/>
            <person name="Kumar S."/>
            <person name="Horikawa D."/>
            <person name="Ishino K."/>
            <person name="Komine S."/>
            <person name="Tomita M."/>
            <person name="Blaxter M."/>
            <person name="Arakawa K."/>
        </authorList>
    </citation>
    <scope>NUCLEOTIDE SEQUENCE [LARGE SCALE GENOMIC DNA]</scope>
    <source>
        <strain evidence="3">Z151</strain>
    </source>
</reference>
<feature type="region of interest" description="Disordered" evidence="1">
    <location>
        <begin position="231"/>
        <end position="278"/>
    </location>
</feature>
<dbReference type="InterPro" id="IPR053204">
    <property type="entry name" value="Oxopyrrolidines_Biosynth-assoc"/>
</dbReference>
<dbReference type="Pfam" id="PF12311">
    <property type="entry name" value="DUF3632"/>
    <property type="match status" value="1"/>
</dbReference>
<name>A0A1W0W9C1_HYPEX</name>
<comment type="caution">
    <text evidence="2">The sequence shown here is derived from an EMBL/GenBank/DDBJ whole genome shotgun (WGS) entry which is preliminary data.</text>
</comment>
<proteinExistence type="predicted"/>
<organism evidence="2 3">
    <name type="scientific">Hypsibius exemplaris</name>
    <name type="common">Freshwater tardigrade</name>
    <dbReference type="NCBI Taxonomy" id="2072580"/>
    <lineage>
        <taxon>Eukaryota</taxon>
        <taxon>Metazoa</taxon>
        <taxon>Ecdysozoa</taxon>
        <taxon>Tardigrada</taxon>
        <taxon>Eutardigrada</taxon>
        <taxon>Parachela</taxon>
        <taxon>Hypsibioidea</taxon>
        <taxon>Hypsibiidae</taxon>
        <taxon>Hypsibius</taxon>
    </lineage>
</organism>
<sequence length="278" mass="30386">MAAPDEEASSEIEGILSAYLLSGRSVDVTNTLLQDILIRQVNDEWRNRREGGETAASTGTDSDTPAVEEYLWDLWGTLLNLARADVANQDPLISLIRTMKANSHTVDANGWIVWGSPLVWGTTLLGPTARENYNGPASTIPFSIDNVPIRRINSAKTGSISTAFSLVYGRLTRPEFSLYGIWALREACEGKHHDSPDDSDGGLDLAIEVASLWIQEAGRKMFESAQTFEYGSNHGDPAGGGSALGQRRHARLRSRSMGAVEEEIPDLRQPSSQRTRSD</sequence>